<keyword evidence="1" id="KW-1133">Transmembrane helix</keyword>
<dbReference type="AlphaFoldDB" id="A0A934VGF0"/>
<sequence>MSGFETFHFLRPWWLLALPVMIVAWWHLRRLSDPLAGWRRSMDPELLEAMTLGRDSGSKIRSVLQLAAALLVGLALAGPVWRLEPSTFAGDPAPVMVLLRADESMSLDDLSPSRLERAQLKIHDFAAGREGGALGLLAYAGSAHLVLPPTEDAQVVATMAGHVSPEIMPKPGDDLAGAILRGKRALGERGGAMIVIADDAVALTSADLSRWSDGPRVPIHVLAVALDGSPELDAIRQVAGQLRASVTRISADGSDVLELLDKVAGARASVEGGDGATRWAEDGWYLLPLAALCMLPLFRREQQLSTTEGVT</sequence>
<reference evidence="3" key="1">
    <citation type="submission" date="2021-01" db="EMBL/GenBank/DDBJ databases">
        <title>Modified the classification status of verrucomicrobia.</title>
        <authorList>
            <person name="Feng X."/>
        </authorList>
    </citation>
    <scope>NUCLEOTIDE SEQUENCE</scope>
    <source>
        <strain evidence="3">KCTC 22201</strain>
    </source>
</reference>
<keyword evidence="1" id="KW-0812">Transmembrane</keyword>
<organism evidence="3 4">
    <name type="scientific">Haloferula rosea</name>
    <dbReference type="NCBI Taxonomy" id="490093"/>
    <lineage>
        <taxon>Bacteria</taxon>
        <taxon>Pseudomonadati</taxon>
        <taxon>Verrucomicrobiota</taxon>
        <taxon>Verrucomicrobiia</taxon>
        <taxon>Verrucomicrobiales</taxon>
        <taxon>Verrucomicrobiaceae</taxon>
        <taxon>Haloferula</taxon>
    </lineage>
</organism>
<evidence type="ECO:0000313" key="3">
    <source>
        <dbReference type="EMBL" id="MBK1828001.1"/>
    </source>
</evidence>
<dbReference type="Gene3D" id="3.40.50.410">
    <property type="entry name" value="von Willebrand factor, type A domain"/>
    <property type="match status" value="1"/>
</dbReference>
<feature type="domain" description="VWFA" evidence="2">
    <location>
        <begin position="103"/>
        <end position="198"/>
    </location>
</feature>
<dbReference type="InterPro" id="IPR050768">
    <property type="entry name" value="UPF0353/GerABKA_families"/>
</dbReference>
<keyword evidence="1" id="KW-0472">Membrane</keyword>
<protein>
    <submittedName>
        <fullName evidence="3">VWA domain-containing protein</fullName>
    </submittedName>
</protein>
<dbReference type="PANTHER" id="PTHR22550:SF14">
    <property type="entry name" value="VWFA DOMAIN-CONTAINING PROTEIN"/>
    <property type="match status" value="1"/>
</dbReference>
<keyword evidence="4" id="KW-1185">Reference proteome</keyword>
<dbReference type="InterPro" id="IPR002035">
    <property type="entry name" value="VWF_A"/>
</dbReference>
<proteinExistence type="predicted"/>
<evidence type="ECO:0000259" key="2">
    <source>
        <dbReference type="Pfam" id="PF13519"/>
    </source>
</evidence>
<dbReference type="Pfam" id="PF13519">
    <property type="entry name" value="VWA_2"/>
    <property type="match status" value="1"/>
</dbReference>
<dbReference type="RefSeq" id="WP_200280495.1">
    <property type="nucleotide sequence ID" value="NZ_JAENII010000010.1"/>
</dbReference>
<comment type="caution">
    <text evidence="3">The sequence shown here is derived from an EMBL/GenBank/DDBJ whole genome shotgun (WGS) entry which is preliminary data.</text>
</comment>
<dbReference type="PANTHER" id="PTHR22550">
    <property type="entry name" value="SPORE GERMINATION PROTEIN"/>
    <property type="match status" value="1"/>
</dbReference>
<accession>A0A934VGF0</accession>
<dbReference type="EMBL" id="JAENII010000010">
    <property type="protein sequence ID" value="MBK1828001.1"/>
    <property type="molecule type" value="Genomic_DNA"/>
</dbReference>
<name>A0A934VGF0_9BACT</name>
<dbReference type="Proteomes" id="UP000658278">
    <property type="component" value="Unassembled WGS sequence"/>
</dbReference>
<feature type="transmembrane region" description="Helical" evidence="1">
    <location>
        <begin position="12"/>
        <end position="28"/>
    </location>
</feature>
<gene>
    <name evidence="3" type="ORF">JIN81_13300</name>
</gene>
<dbReference type="InterPro" id="IPR036465">
    <property type="entry name" value="vWFA_dom_sf"/>
</dbReference>
<dbReference type="SUPFAM" id="SSF53300">
    <property type="entry name" value="vWA-like"/>
    <property type="match status" value="1"/>
</dbReference>
<evidence type="ECO:0000256" key="1">
    <source>
        <dbReference type="SAM" id="Phobius"/>
    </source>
</evidence>
<evidence type="ECO:0000313" key="4">
    <source>
        <dbReference type="Proteomes" id="UP000658278"/>
    </source>
</evidence>